<sequence length="99" mass="11313">MAEPCDCLNDCGDDRRVHEYLVEPCAGRMREKLAKKQRLQEELQRQLDAKAWRQLPEALRRLEVVAVQRRPGCTVGRGDSLVRLADVLRLTDATSRAPD</sequence>
<proteinExistence type="predicted"/>
<dbReference type="Proteomes" id="UP001212042">
    <property type="component" value="Unassembled WGS sequence"/>
</dbReference>
<accession>A0ABT4XEA7</accession>
<dbReference type="EMBL" id="JAQJZJ010000003">
    <property type="protein sequence ID" value="MDA7086541.1"/>
    <property type="molecule type" value="Genomic_DNA"/>
</dbReference>
<evidence type="ECO:0000313" key="2">
    <source>
        <dbReference type="Proteomes" id="UP001212042"/>
    </source>
</evidence>
<reference evidence="1 2" key="1">
    <citation type="submission" date="2023-01" db="EMBL/GenBank/DDBJ databases">
        <title>Pseudomonas SA3-5T sp. nov., isolated from tidal flat sediment.</title>
        <authorList>
            <person name="Kim H.S."/>
            <person name="Kim J.-S."/>
            <person name="Suh M.K."/>
            <person name="Eom M.K."/>
            <person name="Lee J.-S."/>
        </authorList>
    </citation>
    <scope>NUCLEOTIDE SEQUENCE [LARGE SCALE GENOMIC DNA]</scope>
    <source>
        <strain evidence="1 2">SA3-5</strain>
    </source>
</reference>
<comment type="caution">
    <text evidence="1">The sequence shown here is derived from an EMBL/GenBank/DDBJ whole genome shotgun (WGS) entry which is preliminary data.</text>
</comment>
<dbReference type="RefSeq" id="WP_271347443.1">
    <property type="nucleotide sequence ID" value="NZ_JAQJZJ010000003.1"/>
</dbReference>
<evidence type="ECO:0000313" key="1">
    <source>
        <dbReference type="EMBL" id="MDA7086541.1"/>
    </source>
</evidence>
<keyword evidence="2" id="KW-1185">Reference proteome</keyword>
<name>A0ABT4XEA7_9PSED</name>
<gene>
    <name evidence="1" type="ORF">PH586_09135</name>
</gene>
<organism evidence="1 2">
    <name type="scientific">Pseudomonas aestuarii</name>
    <dbReference type="NCBI Taxonomy" id="3018340"/>
    <lineage>
        <taxon>Bacteria</taxon>
        <taxon>Pseudomonadati</taxon>
        <taxon>Pseudomonadota</taxon>
        <taxon>Gammaproteobacteria</taxon>
        <taxon>Pseudomonadales</taxon>
        <taxon>Pseudomonadaceae</taxon>
        <taxon>Pseudomonas</taxon>
    </lineage>
</organism>
<protein>
    <submittedName>
        <fullName evidence="1">Uncharacterized protein</fullName>
    </submittedName>
</protein>